<evidence type="ECO:0000313" key="16">
    <source>
        <dbReference type="Proteomes" id="UP001419268"/>
    </source>
</evidence>
<dbReference type="GO" id="GO:0044550">
    <property type="term" value="P:secondary metabolite biosynthetic process"/>
    <property type="evidence" value="ECO:0007669"/>
    <property type="project" value="UniProtKB-ARBA"/>
</dbReference>
<evidence type="ECO:0000256" key="6">
    <source>
        <dbReference type="ARBA" id="ARBA00022723"/>
    </source>
</evidence>
<dbReference type="AlphaFoldDB" id="A0AAP0INV0"/>
<comment type="similarity">
    <text evidence="3 13">Belongs to the cytochrome P450 family.</text>
</comment>
<keyword evidence="12" id="KW-0472">Membrane</keyword>
<evidence type="ECO:0000313" key="15">
    <source>
        <dbReference type="EMBL" id="KAK9118902.1"/>
    </source>
</evidence>
<dbReference type="PANTHER" id="PTHR47944">
    <property type="entry name" value="CYTOCHROME P450 98A9"/>
    <property type="match status" value="1"/>
</dbReference>
<dbReference type="PRINTS" id="PR00463">
    <property type="entry name" value="EP450I"/>
</dbReference>
<evidence type="ECO:0000256" key="9">
    <source>
        <dbReference type="ARBA" id="ARBA00023002"/>
    </source>
</evidence>
<evidence type="ECO:0000256" key="11">
    <source>
        <dbReference type="ARBA" id="ARBA00023033"/>
    </source>
</evidence>
<sequence>MNDGCADANTVMENVIWFGNQGSRQSENNNERSKETPSNVDVKGNDFELIPFGAGRRICAGMNLGIRMIHLVVATLVHGFNWALPDSQSPEKLNMEETFGLTLQRAEPLMVRPRARLANHAYRNVS</sequence>
<name>A0AAP0INV0_9MAGN</name>
<dbReference type="GO" id="GO:0005506">
    <property type="term" value="F:iron ion binding"/>
    <property type="evidence" value="ECO:0007669"/>
    <property type="project" value="InterPro"/>
</dbReference>
<evidence type="ECO:0000256" key="2">
    <source>
        <dbReference type="ARBA" id="ARBA00004167"/>
    </source>
</evidence>
<accession>A0AAP0INV0</accession>
<evidence type="ECO:0000256" key="13">
    <source>
        <dbReference type="RuleBase" id="RU000461"/>
    </source>
</evidence>
<dbReference type="GO" id="GO:0020037">
    <property type="term" value="F:heme binding"/>
    <property type="evidence" value="ECO:0007669"/>
    <property type="project" value="InterPro"/>
</dbReference>
<keyword evidence="8" id="KW-1133">Transmembrane helix</keyword>
<proteinExistence type="inferred from homology"/>
<dbReference type="SUPFAM" id="SSF48264">
    <property type="entry name" value="Cytochrome P450"/>
    <property type="match status" value="1"/>
</dbReference>
<comment type="cofactor">
    <cofactor evidence="1">
        <name>heme</name>
        <dbReference type="ChEBI" id="CHEBI:30413"/>
    </cofactor>
</comment>
<keyword evidence="10 13" id="KW-0408">Iron</keyword>
<evidence type="ECO:0008006" key="17">
    <source>
        <dbReference type="Google" id="ProtNLM"/>
    </source>
</evidence>
<feature type="region of interest" description="Disordered" evidence="14">
    <location>
        <begin position="19"/>
        <end position="40"/>
    </location>
</feature>
<dbReference type="PROSITE" id="PS00086">
    <property type="entry name" value="CYTOCHROME_P450"/>
    <property type="match status" value="1"/>
</dbReference>
<evidence type="ECO:0000256" key="10">
    <source>
        <dbReference type="ARBA" id="ARBA00023004"/>
    </source>
</evidence>
<dbReference type="GO" id="GO:0016020">
    <property type="term" value="C:membrane"/>
    <property type="evidence" value="ECO:0007669"/>
    <property type="project" value="UniProtKB-SubCell"/>
</dbReference>
<dbReference type="GO" id="GO:0016705">
    <property type="term" value="F:oxidoreductase activity, acting on paired donors, with incorporation or reduction of molecular oxygen"/>
    <property type="evidence" value="ECO:0007669"/>
    <property type="project" value="InterPro"/>
</dbReference>
<evidence type="ECO:0000256" key="4">
    <source>
        <dbReference type="ARBA" id="ARBA00022617"/>
    </source>
</evidence>
<keyword evidence="7" id="KW-0521">NADP</keyword>
<dbReference type="InterPro" id="IPR002401">
    <property type="entry name" value="Cyt_P450_E_grp-I"/>
</dbReference>
<dbReference type="InterPro" id="IPR036396">
    <property type="entry name" value="Cyt_P450_sf"/>
</dbReference>
<comment type="caution">
    <text evidence="15">The sequence shown here is derived from an EMBL/GenBank/DDBJ whole genome shotgun (WGS) entry which is preliminary data.</text>
</comment>
<keyword evidence="11 13" id="KW-0503">Monooxygenase</keyword>
<dbReference type="EMBL" id="JBBNAG010000007">
    <property type="protein sequence ID" value="KAK9118902.1"/>
    <property type="molecule type" value="Genomic_DNA"/>
</dbReference>
<dbReference type="GO" id="GO:0004497">
    <property type="term" value="F:monooxygenase activity"/>
    <property type="evidence" value="ECO:0007669"/>
    <property type="project" value="UniProtKB-KW"/>
</dbReference>
<keyword evidence="16" id="KW-1185">Reference proteome</keyword>
<organism evidence="15 16">
    <name type="scientific">Stephania cephalantha</name>
    <dbReference type="NCBI Taxonomy" id="152367"/>
    <lineage>
        <taxon>Eukaryota</taxon>
        <taxon>Viridiplantae</taxon>
        <taxon>Streptophyta</taxon>
        <taxon>Embryophyta</taxon>
        <taxon>Tracheophyta</taxon>
        <taxon>Spermatophyta</taxon>
        <taxon>Magnoliopsida</taxon>
        <taxon>Ranunculales</taxon>
        <taxon>Menispermaceae</taxon>
        <taxon>Menispermoideae</taxon>
        <taxon>Cissampelideae</taxon>
        <taxon>Stephania</taxon>
    </lineage>
</organism>
<evidence type="ECO:0000256" key="1">
    <source>
        <dbReference type="ARBA" id="ARBA00001971"/>
    </source>
</evidence>
<keyword evidence="5" id="KW-0812">Transmembrane</keyword>
<dbReference type="Pfam" id="PF00067">
    <property type="entry name" value="p450"/>
    <property type="match status" value="1"/>
</dbReference>
<keyword evidence="4 13" id="KW-0349">Heme</keyword>
<comment type="subcellular location">
    <subcellularLocation>
        <location evidence="2">Membrane</location>
        <topology evidence="2">Single-pass membrane protein</topology>
    </subcellularLocation>
</comment>
<keyword evidence="6 13" id="KW-0479">Metal-binding</keyword>
<evidence type="ECO:0000256" key="8">
    <source>
        <dbReference type="ARBA" id="ARBA00022989"/>
    </source>
</evidence>
<keyword evidence="9 13" id="KW-0560">Oxidoreductase</keyword>
<gene>
    <name evidence="15" type="ORF">Scep_016995</name>
</gene>
<dbReference type="Proteomes" id="UP001419268">
    <property type="component" value="Unassembled WGS sequence"/>
</dbReference>
<evidence type="ECO:0000256" key="3">
    <source>
        <dbReference type="ARBA" id="ARBA00010617"/>
    </source>
</evidence>
<evidence type="ECO:0000256" key="12">
    <source>
        <dbReference type="ARBA" id="ARBA00023136"/>
    </source>
</evidence>
<dbReference type="Gene3D" id="1.10.630.10">
    <property type="entry name" value="Cytochrome P450"/>
    <property type="match status" value="1"/>
</dbReference>
<evidence type="ECO:0000256" key="7">
    <source>
        <dbReference type="ARBA" id="ARBA00022857"/>
    </source>
</evidence>
<evidence type="ECO:0000256" key="14">
    <source>
        <dbReference type="SAM" id="MobiDB-lite"/>
    </source>
</evidence>
<dbReference type="InterPro" id="IPR001128">
    <property type="entry name" value="Cyt_P450"/>
</dbReference>
<protein>
    <recommendedName>
        <fullName evidence="17">Cytochrome P450</fullName>
    </recommendedName>
</protein>
<dbReference type="InterPro" id="IPR017972">
    <property type="entry name" value="Cyt_P450_CS"/>
</dbReference>
<dbReference type="PANTHER" id="PTHR47944:SF18">
    <property type="entry name" value="FLAVONOID 3'-MONOOXYGENASE"/>
    <property type="match status" value="1"/>
</dbReference>
<evidence type="ECO:0000256" key="5">
    <source>
        <dbReference type="ARBA" id="ARBA00022692"/>
    </source>
</evidence>
<reference evidence="15 16" key="1">
    <citation type="submission" date="2024-01" db="EMBL/GenBank/DDBJ databases">
        <title>Genome assemblies of Stephania.</title>
        <authorList>
            <person name="Yang L."/>
        </authorList>
    </citation>
    <scope>NUCLEOTIDE SEQUENCE [LARGE SCALE GENOMIC DNA]</scope>
    <source>
        <strain evidence="15">JXDWG</strain>
        <tissue evidence="15">Leaf</tissue>
    </source>
</reference>